<dbReference type="EMBL" id="FRAT01000002">
    <property type="protein sequence ID" value="SHK31337.1"/>
    <property type="molecule type" value="Genomic_DNA"/>
</dbReference>
<keyword evidence="1" id="KW-0472">Membrane</keyword>
<dbReference type="AlphaFoldDB" id="A0A1M6RG43"/>
<dbReference type="OrthoDB" id="839906at2"/>
<dbReference type="Proteomes" id="UP000184031">
    <property type="component" value="Unassembled WGS sequence"/>
</dbReference>
<dbReference type="EMBL" id="FOKU01000002">
    <property type="protein sequence ID" value="SFB75286.1"/>
    <property type="molecule type" value="Genomic_DNA"/>
</dbReference>
<evidence type="ECO:0000313" key="2">
    <source>
        <dbReference type="EMBL" id="SFB75286.1"/>
    </source>
</evidence>
<accession>A0A1M6RG43</accession>
<feature type="transmembrane region" description="Helical" evidence="1">
    <location>
        <begin position="44"/>
        <end position="61"/>
    </location>
</feature>
<dbReference type="RefSeq" id="WP_072877027.1">
    <property type="nucleotide sequence ID" value="NZ_FOKU01000002.1"/>
</dbReference>
<gene>
    <name evidence="2" type="ORF">SAMN04487891_10273</name>
    <name evidence="3" type="ORF">SAMN05216293_0749</name>
</gene>
<evidence type="ECO:0000313" key="4">
    <source>
        <dbReference type="Proteomes" id="UP000184031"/>
    </source>
</evidence>
<dbReference type="STRING" id="1055723.SAMN05216293_0749"/>
<name>A0A1M6RG43_9FLAO</name>
<keyword evidence="1" id="KW-1133">Transmembrane helix</keyword>
<sequence length="110" mass="12000">MATGITLFIFIGFYLLYGTSQKMAMAGNLGLEKWIGGHARISKYSGSALLIISLGLSCLYWGAASGTFTYFVILMTIASLVVLLAPLRILNPWFLTLTLVLSIICEIVLF</sequence>
<evidence type="ECO:0000256" key="1">
    <source>
        <dbReference type="SAM" id="Phobius"/>
    </source>
</evidence>
<evidence type="ECO:0000313" key="3">
    <source>
        <dbReference type="EMBL" id="SHK31337.1"/>
    </source>
</evidence>
<organism evidence="3 4">
    <name type="scientific">Flagellimonas taeanensis</name>
    <dbReference type="NCBI Taxonomy" id="1005926"/>
    <lineage>
        <taxon>Bacteria</taxon>
        <taxon>Pseudomonadati</taxon>
        <taxon>Bacteroidota</taxon>
        <taxon>Flavobacteriia</taxon>
        <taxon>Flavobacteriales</taxon>
        <taxon>Flavobacteriaceae</taxon>
        <taxon>Flagellimonas</taxon>
    </lineage>
</organism>
<evidence type="ECO:0000313" key="5">
    <source>
        <dbReference type="Proteomes" id="UP000198940"/>
    </source>
</evidence>
<keyword evidence="5" id="KW-1185">Reference proteome</keyword>
<feature type="transmembrane region" description="Helical" evidence="1">
    <location>
        <begin position="68"/>
        <end position="87"/>
    </location>
</feature>
<keyword evidence="1" id="KW-0812">Transmembrane</keyword>
<comment type="caution">
    <text evidence="3">The sequence shown here is derived from an EMBL/GenBank/DDBJ whole genome shotgun (WGS) entry which is preliminary data.</text>
</comment>
<protein>
    <submittedName>
        <fullName evidence="3">Uncharacterized protein</fullName>
    </submittedName>
</protein>
<dbReference type="Proteomes" id="UP000198940">
    <property type="component" value="Unassembled WGS sequence"/>
</dbReference>
<reference evidence="3 4" key="1">
    <citation type="submission" date="2016-11" db="EMBL/GenBank/DDBJ databases">
        <authorList>
            <person name="Varghese N."/>
            <person name="Submissions S."/>
        </authorList>
    </citation>
    <scope>NUCLEOTIDE SEQUENCE [LARGE SCALE GENOMIC DNA]</scope>
    <source>
        <strain evidence="3 4">CGMCC 1.12174</strain>
        <strain evidence="2 5">DSM 26351</strain>
    </source>
</reference>
<proteinExistence type="predicted"/>